<evidence type="ECO:0000256" key="4">
    <source>
        <dbReference type="PROSITE-ProRule" id="PRU00175"/>
    </source>
</evidence>
<dbReference type="CDD" id="cd16449">
    <property type="entry name" value="RING-HC"/>
    <property type="match status" value="1"/>
</dbReference>
<organism evidence="8 9">
    <name type="scientific">Psilocybe cf. subviscida</name>
    <dbReference type="NCBI Taxonomy" id="2480587"/>
    <lineage>
        <taxon>Eukaryota</taxon>
        <taxon>Fungi</taxon>
        <taxon>Dikarya</taxon>
        <taxon>Basidiomycota</taxon>
        <taxon>Agaricomycotina</taxon>
        <taxon>Agaricomycetes</taxon>
        <taxon>Agaricomycetidae</taxon>
        <taxon>Agaricales</taxon>
        <taxon>Agaricineae</taxon>
        <taxon>Strophariaceae</taxon>
        <taxon>Psilocybe</taxon>
    </lineage>
</organism>
<feature type="compositionally biased region" description="Polar residues" evidence="6">
    <location>
        <begin position="303"/>
        <end position="313"/>
    </location>
</feature>
<dbReference type="InterPro" id="IPR013083">
    <property type="entry name" value="Znf_RING/FYVE/PHD"/>
</dbReference>
<keyword evidence="3" id="KW-0862">Zinc</keyword>
<dbReference type="InterPro" id="IPR001841">
    <property type="entry name" value="Znf_RING"/>
</dbReference>
<dbReference type="PROSITE" id="PS50089">
    <property type="entry name" value="ZF_RING_2"/>
    <property type="match status" value="1"/>
</dbReference>
<dbReference type="EMBL" id="JAACJJ010000031">
    <property type="protein sequence ID" value="KAF5318175.1"/>
    <property type="molecule type" value="Genomic_DNA"/>
</dbReference>
<comment type="caution">
    <text evidence="8">The sequence shown here is derived from an EMBL/GenBank/DDBJ whole genome shotgun (WGS) entry which is preliminary data.</text>
</comment>
<dbReference type="SMART" id="SM00184">
    <property type="entry name" value="RING"/>
    <property type="match status" value="1"/>
</dbReference>
<gene>
    <name evidence="8" type="ORF">D9619_012039</name>
</gene>
<proteinExistence type="predicted"/>
<feature type="compositionally biased region" description="Polar residues" evidence="6">
    <location>
        <begin position="339"/>
        <end position="354"/>
    </location>
</feature>
<keyword evidence="5" id="KW-0175">Coiled coil</keyword>
<feature type="coiled-coil region" evidence="5">
    <location>
        <begin position="183"/>
        <end position="224"/>
    </location>
</feature>
<evidence type="ECO:0000256" key="3">
    <source>
        <dbReference type="ARBA" id="ARBA00022833"/>
    </source>
</evidence>
<dbReference type="AlphaFoldDB" id="A0A8H5EZC9"/>
<name>A0A8H5EZC9_9AGAR</name>
<feature type="compositionally biased region" description="Polar residues" evidence="6">
    <location>
        <begin position="387"/>
        <end position="399"/>
    </location>
</feature>
<keyword evidence="2 4" id="KW-0863">Zinc-finger</keyword>
<evidence type="ECO:0000259" key="7">
    <source>
        <dbReference type="PROSITE" id="PS50089"/>
    </source>
</evidence>
<protein>
    <recommendedName>
        <fullName evidence="7">RING-type domain-containing protein</fullName>
    </recommendedName>
</protein>
<dbReference type="PROSITE" id="PS00518">
    <property type="entry name" value="ZF_RING_1"/>
    <property type="match status" value="1"/>
</dbReference>
<sequence length="519" mass="56152">MSLHLECTVCKEADLSEVASGVLECGHIYCAECIYKLWHAETAAASARKEARAHQARLRAQTRAQIQAHGEADTADNGRNLICPCCQKSSSVDSVRRVFLSSSQAPSTAPATSPQTLTRSTSQSSASAEEVVEDLSAQLATALEYLDAAHAHAAESARAHDLHMQRMQTQLMEHAEQVHQSQVQGLAETNAQLHRDLSNAQAQLNHAAREVREMRDQYGRAVQELSLARDKERKAKARVSDAMVKTRDAAMDRLADKLSANGSLGAPLRGGTQPTETARPISTATQIASAASSNINKPRESSSARNTAPSPRSNRLPPAQAPEATPKSPGSRNRAPVTATVQLNGASVSSGTRYQRNEEAAAESIRARSPTGNRAEQRPRHGGHSEGNANRQPTTSGGTETPKRQTRATTSAKTSTETRNLSRVNAAAPILDSARTSLATSNDDYSGPANQRLLRKRALAEGRRWPLDEKIIVPACKPRKKHDFSGLGSNGTYLKYHCKTCKWGCEERTPDGYVPVRKR</sequence>
<feature type="region of interest" description="Disordered" evidence="6">
    <location>
        <begin position="260"/>
        <end position="279"/>
    </location>
</feature>
<evidence type="ECO:0000256" key="6">
    <source>
        <dbReference type="SAM" id="MobiDB-lite"/>
    </source>
</evidence>
<dbReference type="SUPFAM" id="SSF57850">
    <property type="entry name" value="RING/U-box"/>
    <property type="match status" value="1"/>
</dbReference>
<evidence type="ECO:0000313" key="9">
    <source>
        <dbReference type="Proteomes" id="UP000567179"/>
    </source>
</evidence>
<dbReference type="InterPro" id="IPR017907">
    <property type="entry name" value="Znf_RING_CS"/>
</dbReference>
<dbReference type="Gene3D" id="3.30.40.10">
    <property type="entry name" value="Zinc/RING finger domain, C3HC4 (zinc finger)"/>
    <property type="match status" value="1"/>
</dbReference>
<evidence type="ECO:0000256" key="1">
    <source>
        <dbReference type="ARBA" id="ARBA00022723"/>
    </source>
</evidence>
<dbReference type="GO" id="GO:0008270">
    <property type="term" value="F:zinc ion binding"/>
    <property type="evidence" value="ECO:0007669"/>
    <property type="project" value="UniProtKB-KW"/>
</dbReference>
<evidence type="ECO:0000256" key="5">
    <source>
        <dbReference type="SAM" id="Coils"/>
    </source>
</evidence>
<dbReference type="Proteomes" id="UP000567179">
    <property type="component" value="Unassembled WGS sequence"/>
</dbReference>
<feature type="domain" description="RING-type" evidence="7">
    <location>
        <begin position="7"/>
        <end position="87"/>
    </location>
</feature>
<feature type="region of interest" description="Disordered" evidence="6">
    <location>
        <begin position="287"/>
        <end position="428"/>
    </location>
</feature>
<evidence type="ECO:0000256" key="2">
    <source>
        <dbReference type="ARBA" id="ARBA00022771"/>
    </source>
</evidence>
<feature type="region of interest" description="Disordered" evidence="6">
    <location>
        <begin position="102"/>
        <end position="129"/>
    </location>
</feature>
<feature type="compositionally biased region" description="Polar residues" evidence="6">
    <location>
        <begin position="407"/>
        <end position="423"/>
    </location>
</feature>
<feature type="compositionally biased region" description="Low complexity" evidence="6">
    <location>
        <begin position="102"/>
        <end position="128"/>
    </location>
</feature>
<accession>A0A8H5EZC9</accession>
<keyword evidence="9" id="KW-1185">Reference proteome</keyword>
<reference evidence="8 9" key="1">
    <citation type="journal article" date="2020" name="ISME J.">
        <title>Uncovering the hidden diversity of litter-decomposition mechanisms in mushroom-forming fungi.</title>
        <authorList>
            <person name="Floudas D."/>
            <person name="Bentzer J."/>
            <person name="Ahren D."/>
            <person name="Johansson T."/>
            <person name="Persson P."/>
            <person name="Tunlid A."/>
        </authorList>
    </citation>
    <scope>NUCLEOTIDE SEQUENCE [LARGE SCALE GENOMIC DNA]</scope>
    <source>
        <strain evidence="8 9">CBS 101986</strain>
    </source>
</reference>
<keyword evidence="1" id="KW-0479">Metal-binding</keyword>
<evidence type="ECO:0000313" key="8">
    <source>
        <dbReference type="EMBL" id="KAF5318175.1"/>
    </source>
</evidence>